<accession>A0A226WSP0</accession>
<dbReference type="SUPFAM" id="SSF56801">
    <property type="entry name" value="Acetyl-CoA synthetase-like"/>
    <property type="match status" value="1"/>
</dbReference>
<comment type="caution">
    <text evidence="2">The sequence shown here is derived from an EMBL/GenBank/DDBJ whole genome shotgun (WGS) entry which is preliminary data.</text>
</comment>
<name>A0A226WSP0_CABSO</name>
<feature type="domain" description="AMP-dependent synthetase/ligase" evidence="1">
    <location>
        <begin position="6"/>
        <end position="165"/>
    </location>
</feature>
<dbReference type="PANTHER" id="PTHR43767:SF1">
    <property type="entry name" value="NONRIBOSOMAL PEPTIDE SYNTHASE PES1 (EUROFUNG)-RELATED"/>
    <property type="match status" value="1"/>
</dbReference>
<dbReference type="eggNOG" id="COG1022">
    <property type="taxonomic scope" value="Bacteria"/>
</dbReference>
<dbReference type="Gene3D" id="3.40.50.12780">
    <property type="entry name" value="N-terminal domain of ligase-like"/>
    <property type="match status" value="1"/>
</dbReference>
<evidence type="ECO:0000259" key="1">
    <source>
        <dbReference type="Pfam" id="PF00501"/>
    </source>
</evidence>
<organism evidence="2 3">
    <name type="scientific">Caballeronia sordidicola</name>
    <name type="common">Burkholderia sordidicola</name>
    <dbReference type="NCBI Taxonomy" id="196367"/>
    <lineage>
        <taxon>Bacteria</taxon>
        <taxon>Pseudomonadati</taxon>
        <taxon>Pseudomonadota</taxon>
        <taxon>Betaproteobacteria</taxon>
        <taxon>Burkholderiales</taxon>
        <taxon>Burkholderiaceae</taxon>
        <taxon>Caballeronia</taxon>
    </lineage>
</organism>
<dbReference type="Pfam" id="PF00501">
    <property type="entry name" value="AMP-binding"/>
    <property type="match status" value="1"/>
</dbReference>
<keyword evidence="2" id="KW-0436">Ligase</keyword>
<dbReference type="InterPro" id="IPR050237">
    <property type="entry name" value="ATP-dep_AMP-bd_enzyme"/>
</dbReference>
<proteinExistence type="predicted"/>
<dbReference type="GO" id="GO:0016874">
    <property type="term" value="F:ligase activity"/>
    <property type="evidence" value="ECO:0007669"/>
    <property type="project" value="UniProtKB-KW"/>
</dbReference>
<gene>
    <name evidence="2" type="ORF">BSU04_34770</name>
</gene>
<dbReference type="InterPro" id="IPR042099">
    <property type="entry name" value="ANL_N_sf"/>
</dbReference>
<dbReference type="InterPro" id="IPR000873">
    <property type="entry name" value="AMP-dep_synth/lig_dom"/>
</dbReference>
<sequence length="366" mass="40904">MPAWLAEQARHRPRATALRHKRLGQWEQLSWHSLAEKVEALAAGLAARDFGPGDALLLVSQPREEALCLSLAAQWRGGVAVPVEPSVSDQTLGRIVRHLTPLFTFADDDQQVDRLLALSQWVIDANPRGLRPHPDANVVEYRTLASPDKKVTASVRPDHDAFIFYRDAAGHGIEEQRITHATLIREARLVAEKEHLHPADDAFAARAFATAAQARYLVAPWLLTGFRLNFPESLETRDNDRRELAPTLVAGTRETYGRVARLVDARLPGTNSVRRRLLDGLSDRRSSWLLRTAAWWLVARPLREVIGFRRTHAALVAGAALDDDAARLFKALRIDVRTWPDDGQWQRLPEPILSARQAADVQGQPA</sequence>
<protein>
    <submittedName>
        <fullName evidence="2">Long-chain-fatty-acid--CoA ligase</fullName>
    </submittedName>
</protein>
<dbReference type="AlphaFoldDB" id="A0A226WSP0"/>
<dbReference type="PANTHER" id="PTHR43767">
    <property type="entry name" value="LONG-CHAIN-FATTY-ACID--COA LIGASE"/>
    <property type="match status" value="1"/>
</dbReference>
<evidence type="ECO:0000313" key="3">
    <source>
        <dbReference type="Proteomes" id="UP000214720"/>
    </source>
</evidence>
<dbReference type="Proteomes" id="UP000214720">
    <property type="component" value="Unassembled WGS sequence"/>
</dbReference>
<dbReference type="EMBL" id="MTHB01000235">
    <property type="protein sequence ID" value="OXC73839.1"/>
    <property type="molecule type" value="Genomic_DNA"/>
</dbReference>
<reference evidence="3" key="1">
    <citation type="submission" date="2017-01" db="EMBL/GenBank/DDBJ databases">
        <title>Genome Analysis of Deinococcus marmoris KOPRI26562.</title>
        <authorList>
            <person name="Kim J.H."/>
            <person name="Oh H.-M."/>
        </authorList>
    </citation>
    <scope>NUCLEOTIDE SEQUENCE [LARGE SCALE GENOMIC DNA]</scope>
    <source>
        <strain evidence="3">PAMC 26633</strain>
    </source>
</reference>
<evidence type="ECO:0000313" key="2">
    <source>
        <dbReference type="EMBL" id="OXC73839.1"/>
    </source>
</evidence>